<sequence>MADSRSKPAAAVQEAEEFGEKPVSMKCPLCHENIVTQVDKVATCKYALLATLSCLLCVWVCCLQNLLLCRGMMVNEHTCPMCKEVIAVVPAEPVPMREVCDDVLVDCF</sequence>
<dbReference type="PROSITE" id="PS51837">
    <property type="entry name" value="LITAF"/>
    <property type="match status" value="1"/>
</dbReference>
<dbReference type="GO" id="GO:0046872">
    <property type="term" value="F:metal ion binding"/>
    <property type="evidence" value="ECO:0007669"/>
    <property type="project" value="UniProtKB-KW"/>
</dbReference>
<dbReference type="PANTHER" id="PTHR23292:SF6">
    <property type="entry name" value="FI16602P1-RELATED"/>
    <property type="match status" value="1"/>
</dbReference>
<dbReference type="GO" id="GO:0031902">
    <property type="term" value="C:late endosome membrane"/>
    <property type="evidence" value="ECO:0007669"/>
    <property type="project" value="UniProtKB-SubCell"/>
</dbReference>
<dbReference type="AlphaFoldDB" id="A0ABD2WAV7"/>
<evidence type="ECO:0000256" key="3">
    <source>
        <dbReference type="ARBA" id="ARBA00004630"/>
    </source>
</evidence>
<evidence type="ECO:0000256" key="9">
    <source>
        <dbReference type="SAM" id="Phobius"/>
    </source>
</evidence>
<proteinExistence type="inferred from homology"/>
<feature type="transmembrane region" description="Helical" evidence="9">
    <location>
        <begin position="46"/>
        <end position="68"/>
    </location>
</feature>
<keyword evidence="9" id="KW-1133">Transmembrane helix</keyword>
<keyword evidence="7 9" id="KW-0472">Membrane</keyword>
<gene>
    <name evidence="11" type="ORF">TKK_015003</name>
</gene>
<dbReference type="InterPro" id="IPR006629">
    <property type="entry name" value="LITAF"/>
</dbReference>
<dbReference type="GO" id="GO:0005765">
    <property type="term" value="C:lysosomal membrane"/>
    <property type="evidence" value="ECO:0007669"/>
    <property type="project" value="UniProtKB-SubCell"/>
</dbReference>
<dbReference type="PANTHER" id="PTHR23292">
    <property type="entry name" value="LIPOPOLYSACCHARIDE-INDUCED TUMOR NECROSIS FACTOR-ALPHA FACTOR"/>
    <property type="match status" value="1"/>
</dbReference>
<dbReference type="Proteomes" id="UP001627154">
    <property type="component" value="Unassembled WGS sequence"/>
</dbReference>
<evidence type="ECO:0000313" key="11">
    <source>
        <dbReference type="EMBL" id="KAL3390202.1"/>
    </source>
</evidence>
<dbReference type="InterPro" id="IPR037519">
    <property type="entry name" value="LITAF_fam"/>
</dbReference>
<comment type="subcellular location">
    <subcellularLocation>
        <location evidence="2">Endosome membrane</location>
        <topology evidence="2">Peripheral membrane protein</topology>
    </subcellularLocation>
    <subcellularLocation>
        <location evidence="1">Late endosome membrane</location>
    </subcellularLocation>
    <subcellularLocation>
        <location evidence="3">Lysosome membrane</location>
        <topology evidence="3">Peripheral membrane protein</topology>
        <orientation evidence="3">Cytoplasmic side</orientation>
    </subcellularLocation>
</comment>
<evidence type="ECO:0000256" key="7">
    <source>
        <dbReference type="ARBA" id="ARBA00023136"/>
    </source>
</evidence>
<comment type="caution">
    <text evidence="11">The sequence shown here is derived from an EMBL/GenBank/DDBJ whole genome shotgun (WGS) entry which is preliminary data.</text>
</comment>
<dbReference type="EMBL" id="JBJJXI010000121">
    <property type="protein sequence ID" value="KAL3390202.1"/>
    <property type="molecule type" value="Genomic_DNA"/>
</dbReference>
<name>A0ABD2WAV7_9HYME</name>
<dbReference type="Pfam" id="PF10601">
    <property type="entry name" value="zf-LITAF-like"/>
    <property type="match status" value="1"/>
</dbReference>
<evidence type="ECO:0000256" key="4">
    <source>
        <dbReference type="ARBA" id="ARBA00005975"/>
    </source>
</evidence>
<keyword evidence="9" id="KW-0812">Transmembrane</keyword>
<keyword evidence="5" id="KW-0479">Metal-binding</keyword>
<evidence type="ECO:0000256" key="1">
    <source>
        <dbReference type="ARBA" id="ARBA00004414"/>
    </source>
</evidence>
<organism evidence="11 12">
    <name type="scientific">Trichogramma kaykai</name>
    <dbReference type="NCBI Taxonomy" id="54128"/>
    <lineage>
        <taxon>Eukaryota</taxon>
        <taxon>Metazoa</taxon>
        <taxon>Ecdysozoa</taxon>
        <taxon>Arthropoda</taxon>
        <taxon>Hexapoda</taxon>
        <taxon>Insecta</taxon>
        <taxon>Pterygota</taxon>
        <taxon>Neoptera</taxon>
        <taxon>Endopterygota</taxon>
        <taxon>Hymenoptera</taxon>
        <taxon>Apocrita</taxon>
        <taxon>Proctotrupomorpha</taxon>
        <taxon>Chalcidoidea</taxon>
        <taxon>Trichogrammatidae</taxon>
        <taxon>Trichogramma</taxon>
    </lineage>
</organism>
<reference evidence="11 12" key="1">
    <citation type="journal article" date="2024" name="bioRxiv">
        <title>A reference genome for Trichogramma kaykai: A tiny desert-dwelling parasitoid wasp with competing sex-ratio distorters.</title>
        <authorList>
            <person name="Culotta J."/>
            <person name="Lindsey A.R."/>
        </authorList>
    </citation>
    <scope>NUCLEOTIDE SEQUENCE [LARGE SCALE GENOMIC DNA]</scope>
    <source>
        <strain evidence="11 12">KSX58</strain>
    </source>
</reference>
<evidence type="ECO:0000259" key="10">
    <source>
        <dbReference type="PROSITE" id="PS51837"/>
    </source>
</evidence>
<evidence type="ECO:0000313" key="12">
    <source>
        <dbReference type="Proteomes" id="UP001627154"/>
    </source>
</evidence>
<evidence type="ECO:0000256" key="8">
    <source>
        <dbReference type="SAM" id="MobiDB-lite"/>
    </source>
</evidence>
<evidence type="ECO:0000256" key="6">
    <source>
        <dbReference type="ARBA" id="ARBA00022833"/>
    </source>
</evidence>
<evidence type="ECO:0000256" key="5">
    <source>
        <dbReference type="ARBA" id="ARBA00022723"/>
    </source>
</evidence>
<keyword evidence="12" id="KW-1185">Reference proteome</keyword>
<dbReference type="SMART" id="SM00714">
    <property type="entry name" value="LITAF"/>
    <property type="match status" value="1"/>
</dbReference>
<feature type="domain" description="LITAF" evidence="10">
    <location>
        <begin position="7"/>
        <end position="91"/>
    </location>
</feature>
<comment type="similarity">
    <text evidence="4">Belongs to the CDIP1/LITAF family.</text>
</comment>
<keyword evidence="6" id="KW-0862">Zinc</keyword>
<protein>
    <recommendedName>
        <fullName evidence="10">LITAF domain-containing protein</fullName>
    </recommendedName>
</protein>
<accession>A0ABD2WAV7</accession>
<feature type="region of interest" description="Disordered" evidence="8">
    <location>
        <begin position="1"/>
        <end position="21"/>
    </location>
</feature>
<evidence type="ECO:0000256" key="2">
    <source>
        <dbReference type="ARBA" id="ARBA00004481"/>
    </source>
</evidence>